<feature type="transmembrane region" description="Helical" evidence="1">
    <location>
        <begin position="32"/>
        <end position="52"/>
    </location>
</feature>
<evidence type="ECO:0000313" key="2">
    <source>
        <dbReference type="EMBL" id="AOZ96732.1"/>
    </source>
</evidence>
<evidence type="ECO:0000313" key="3">
    <source>
        <dbReference type="Proteomes" id="UP000179284"/>
    </source>
</evidence>
<name>A0A1D9P2L4_9FIRM</name>
<evidence type="ECO:0008006" key="4">
    <source>
        <dbReference type="Google" id="ProtNLM"/>
    </source>
</evidence>
<dbReference type="Pfam" id="PF01790">
    <property type="entry name" value="LGT"/>
    <property type="match status" value="1"/>
</dbReference>
<accession>A0A1D9P2L4</accession>
<dbReference type="Proteomes" id="UP000179284">
    <property type="component" value="Chromosome I"/>
</dbReference>
<protein>
    <recommendedName>
        <fullName evidence="4">Prolipoprotein diacylglyceryl transferase</fullName>
    </recommendedName>
</protein>
<dbReference type="KEGG" id="bhu:bhn_I1699"/>
<dbReference type="InterPro" id="IPR001640">
    <property type="entry name" value="Lgt"/>
</dbReference>
<evidence type="ECO:0000256" key="1">
    <source>
        <dbReference type="SAM" id="Phobius"/>
    </source>
</evidence>
<reference evidence="3" key="1">
    <citation type="submission" date="2016-10" db="EMBL/GenBank/DDBJ databases">
        <title>The complete genome sequence of the rumen bacterium Butyrivibrio hungatei MB2003.</title>
        <authorList>
            <person name="Palevich N."/>
            <person name="Kelly W.J."/>
            <person name="Leahy S.C."/>
            <person name="Altermann E."/>
            <person name="Rakonjac J."/>
            <person name="Attwood G.T."/>
        </authorList>
    </citation>
    <scope>NUCLEOTIDE SEQUENCE [LARGE SCALE GENOMIC DNA]</scope>
    <source>
        <strain evidence="3">MB2003</strain>
    </source>
</reference>
<feature type="transmembrane region" description="Helical" evidence="1">
    <location>
        <begin position="64"/>
        <end position="81"/>
    </location>
</feature>
<dbReference type="GO" id="GO:0042158">
    <property type="term" value="P:lipoprotein biosynthetic process"/>
    <property type="evidence" value="ECO:0007669"/>
    <property type="project" value="InterPro"/>
</dbReference>
<sequence length="203" mass="22304">MYIFLILLAGFSGIGGACFELHKAKVSRQVIGFSVMLNLSMGIYFAVMCGYLSSGFRAIKCDSTGGALGMILACFVMGRIVPLAKKAIYRSYFLLMPLVYGIGKLACAYKGCCGGSIIHGKRVPVQVIEAISFIILFLISFYLVKKDTFKPVVLVMVCTVLKFLLDFLRDTHVEQIISFNQGACLVTFAILLCIFAIDRKALF</sequence>
<gene>
    <name evidence="2" type="ORF">bhn_I1699</name>
</gene>
<keyword evidence="1" id="KW-0472">Membrane</keyword>
<keyword evidence="1" id="KW-1133">Transmembrane helix</keyword>
<dbReference type="AlphaFoldDB" id="A0A1D9P2L4"/>
<feature type="transmembrane region" description="Helical" evidence="1">
    <location>
        <begin position="87"/>
        <end position="111"/>
    </location>
</feature>
<feature type="transmembrane region" description="Helical" evidence="1">
    <location>
        <begin position="123"/>
        <end position="143"/>
    </location>
</feature>
<feature type="transmembrane region" description="Helical" evidence="1">
    <location>
        <begin position="177"/>
        <end position="197"/>
    </location>
</feature>
<keyword evidence="3" id="KW-1185">Reference proteome</keyword>
<dbReference type="EMBL" id="CP017831">
    <property type="protein sequence ID" value="AOZ96732.1"/>
    <property type="molecule type" value="Genomic_DNA"/>
</dbReference>
<dbReference type="GO" id="GO:0005886">
    <property type="term" value="C:plasma membrane"/>
    <property type="evidence" value="ECO:0007669"/>
    <property type="project" value="InterPro"/>
</dbReference>
<keyword evidence="1" id="KW-0812">Transmembrane</keyword>
<organism evidence="2 3">
    <name type="scientific">Butyrivibrio hungatei</name>
    <dbReference type="NCBI Taxonomy" id="185008"/>
    <lineage>
        <taxon>Bacteria</taxon>
        <taxon>Bacillati</taxon>
        <taxon>Bacillota</taxon>
        <taxon>Clostridia</taxon>
        <taxon>Lachnospirales</taxon>
        <taxon>Lachnospiraceae</taxon>
        <taxon>Butyrivibrio</taxon>
    </lineage>
</organism>
<dbReference type="GO" id="GO:0008961">
    <property type="term" value="F:phosphatidylglycerol-prolipoprotein diacylglyceryl transferase activity"/>
    <property type="evidence" value="ECO:0007669"/>
    <property type="project" value="InterPro"/>
</dbReference>
<dbReference type="OrthoDB" id="871140at2"/>
<proteinExistence type="predicted"/>